<organism evidence="6 7">
    <name type="scientific">Lachnellula arida</name>
    <dbReference type="NCBI Taxonomy" id="1316785"/>
    <lineage>
        <taxon>Eukaryota</taxon>
        <taxon>Fungi</taxon>
        <taxon>Dikarya</taxon>
        <taxon>Ascomycota</taxon>
        <taxon>Pezizomycotina</taxon>
        <taxon>Leotiomycetes</taxon>
        <taxon>Helotiales</taxon>
        <taxon>Lachnaceae</taxon>
        <taxon>Lachnellula</taxon>
    </lineage>
</organism>
<dbReference type="SUPFAM" id="SSF53474">
    <property type="entry name" value="alpha/beta-Hydrolases"/>
    <property type="match status" value="1"/>
</dbReference>
<evidence type="ECO:0000256" key="2">
    <source>
        <dbReference type="ARBA" id="ARBA00022645"/>
    </source>
</evidence>
<dbReference type="InterPro" id="IPR001563">
    <property type="entry name" value="Peptidase_S10"/>
</dbReference>
<dbReference type="AlphaFoldDB" id="A0A8T9BHN0"/>
<evidence type="ECO:0000256" key="3">
    <source>
        <dbReference type="ARBA" id="ARBA00022670"/>
    </source>
</evidence>
<comment type="caution">
    <text evidence="6">The sequence shown here is derived from an EMBL/GenBank/DDBJ whole genome shotgun (WGS) entry which is preliminary data.</text>
</comment>
<proteinExistence type="inferred from homology"/>
<evidence type="ECO:0000256" key="1">
    <source>
        <dbReference type="ARBA" id="ARBA00009431"/>
    </source>
</evidence>
<dbReference type="GO" id="GO:0004185">
    <property type="term" value="F:serine-type carboxypeptidase activity"/>
    <property type="evidence" value="ECO:0007669"/>
    <property type="project" value="InterPro"/>
</dbReference>
<evidence type="ECO:0000256" key="4">
    <source>
        <dbReference type="ARBA" id="ARBA00022801"/>
    </source>
</evidence>
<dbReference type="OrthoDB" id="443318at2759"/>
<keyword evidence="5" id="KW-0325">Glycoprotein</keyword>
<sequence length="209" mass="22443">MANYTSTCLPALLPCNSTTEETPQCFNAHQQCNDVDGSFAAYYPDIDPYDIRQPGSAPFPPETYVNYLNDPAVLKAIGAKTNYSECSDAADAPFEQFGDGSRSFLPTLSSVVQSNITVLIWAGDADSVCDWFGGFASVNAIEYSGSAEFSSKAVQNYTVGGVAKGTYKSVGNLSWLRVFASGHEVPAFQPEVALQVFKQTLQKTAISPT</sequence>
<reference evidence="6 7" key="1">
    <citation type="submission" date="2018-05" db="EMBL/GenBank/DDBJ databases">
        <title>Whole genome sequencing for identification of molecular markers to develop diagnostic detection tools for the regulated plant pathogen Lachnellula willkommii.</title>
        <authorList>
            <person name="Giroux E."/>
            <person name="Bilodeau G."/>
        </authorList>
    </citation>
    <scope>NUCLEOTIDE SEQUENCE [LARGE SCALE GENOMIC DNA]</scope>
    <source>
        <strain evidence="6 7">CBS 203.66</strain>
    </source>
</reference>
<accession>A0A8T9BHN0</accession>
<gene>
    <name evidence="6" type="primary">CPS1_3</name>
    <name evidence="6" type="ORF">LARI1_G003396</name>
</gene>
<keyword evidence="4" id="KW-0378">Hydrolase</keyword>
<evidence type="ECO:0000256" key="5">
    <source>
        <dbReference type="ARBA" id="ARBA00023180"/>
    </source>
</evidence>
<dbReference type="Pfam" id="PF00450">
    <property type="entry name" value="Peptidase_S10"/>
    <property type="match status" value="1"/>
</dbReference>
<keyword evidence="3" id="KW-0645">Protease</keyword>
<dbReference type="Proteomes" id="UP000469559">
    <property type="component" value="Unassembled WGS sequence"/>
</dbReference>
<dbReference type="EMBL" id="QGMF01000099">
    <property type="protein sequence ID" value="TVY19574.1"/>
    <property type="molecule type" value="Genomic_DNA"/>
</dbReference>
<keyword evidence="7" id="KW-1185">Reference proteome</keyword>
<comment type="similarity">
    <text evidence="1">Belongs to the peptidase S10 family.</text>
</comment>
<dbReference type="Gene3D" id="3.40.50.1820">
    <property type="entry name" value="alpha/beta hydrolase"/>
    <property type="match status" value="1"/>
</dbReference>
<keyword evidence="2 6" id="KW-0121">Carboxypeptidase</keyword>
<dbReference type="GO" id="GO:0006508">
    <property type="term" value="P:proteolysis"/>
    <property type="evidence" value="ECO:0007669"/>
    <property type="project" value="UniProtKB-KW"/>
</dbReference>
<dbReference type="InterPro" id="IPR029058">
    <property type="entry name" value="AB_hydrolase_fold"/>
</dbReference>
<name>A0A8T9BHN0_9HELO</name>
<evidence type="ECO:0000313" key="7">
    <source>
        <dbReference type="Proteomes" id="UP000469559"/>
    </source>
</evidence>
<evidence type="ECO:0000313" key="6">
    <source>
        <dbReference type="EMBL" id="TVY19574.1"/>
    </source>
</evidence>
<protein>
    <submittedName>
        <fullName evidence="6">Carboxypeptidase S1</fullName>
    </submittedName>
</protein>